<dbReference type="Gene3D" id="1.10.1200.10">
    <property type="entry name" value="ACP-like"/>
    <property type="match status" value="1"/>
</dbReference>
<reference evidence="1" key="1">
    <citation type="submission" date="2022-08" db="EMBL/GenBank/DDBJ databases">
        <authorList>
            <person name="Somphong A."/>
            <person name="Phongsopitanun W."/>
        </authorList>
    </citation>
    <scope>NUCLEOTIDE SEQUENCE</scope>
    <source>
        <strain evidence="1">LP05-1</strain>
    </source>
</reference>
<proteinExistence type="predicted"/>
<organism evidence="1 2">
    <name type="scientific">Streptomyces pyxinae</name>
    <dbReference type="NCBI Taxonomy" id="2970734"/>
    <lineage>
        <taxon>Bacteria</taxon>
        <taxon>Bacillati</taxon>
        <taxon>Actinomycetota</taxon>
        <taxon>Actinomycetes</taxon>
        <taxon>Kitasatosporales</taxon>
        <taxon>Streptomycetaceae</taxon>
        <taxon>Streptomyces</taxon>
    </lineage>
</organism>
<evidence type="ECO:0000313" key="2">
    <source>
        <dbReference type="Proteomes" id="UP001431313"/>
    </source>
</evidence>
<dbReference type="EMBL" id="JANUGQ010000005">
    <property type="protein sequence ID" value="MCS0635748.1"/>
    <property type="molecule type" value="Genomic_DNA"/>
</dbReference>
<keyword evidence="2" id="KW-1185">Reference proteome</keyword>
<sequence length="84" mass="8973">MIALILEEYAAGLPEITRETRLGEDLELESIDLVTLSGHLAERYGERANLAQFVAGLDPDAIIALTVGDLVDHIVAARTSVAGE</sequence>
<accession>A0ABT2CEA7</accession>
<name>A0ABT2CEA7_9ACTN</name>
<dbReference type="SUPFAM" id="SSF47336">
    <property type="entry name" value="ACP-like"/>
    <property type="match status" value="1"/>
</dbReference>
<dbReference type="Proteomes" id="UP001431313">
    <property type="component" value="Unassembled WGS sequence"/>
</dbReference>
<protein>
    <submittedName>
        <fullName evidence="1">Acyl carrier protein</fullName>
    </submittedName>
</protein>
<evidence type="ECO:0000313" key="1">
    <source>
        <dbReference type="EMBL" id="MCS0635748.1"/>
    </source>
</evidence>
<dbReference type="InterPro" id="IPR036736">
    <property type="entry name" value="ACP-like_sf"/>
</dbReference>
<gene>
    <name evidence="1" type="ORF">NX801_08740</name>
</gene>
<comment type="caution">
    <text evidence="1">The sequence shown here is derived from an EMBL/GenBank/DDBJ whole genome shotgun (WGS) entry which is preliminary data.</text>
</comment>